<proteinExistence type="predicted"/>
<dbReference type="Proteomes" id="UP000195569">
    <property type="component" value="Unassembled WGS sequence"/>
</dbReference>
<dbReference type="RefSeq" id="WP_160111660.1">
    <property type="nucleotide sequence ID" value="NZ_CYGY02000006.1"/>
</dbReference>
<protein>
    <submittedName>
        <fullName evidence="2">Uncharacterized protein</fullName>
    </submittedName>
</protein>
<keyword evidence="3" id="KW-1185">Reference proteome</keyword>
<name>A0A1N7RKW6_9BURK</name>
<keyword evidence="1" id="KW-0812">Transmembrane</keyword>
<dbReference type="AlphaFoldDB" id="A0A1N7RKW6"/>
<reference evidence="2" key="1">
    <citation type="submission" date="2016-12" db="EMBL/GenBank/DDBJ databases">
        <authorList>
            <person name="Moulin L."/>
        </authorList>
    </citation>
    <scope>NUCLEOTIDE SEQUENCE [LARGE SCALE GENOMIC DNA]</scope>
    <source>
        <strain evidence="2">STM 7183</strain>
    </source>
</reference>
<sequence>MHRERDGSDVPNAPFVFTSIDTGLVKLFANAVVFMVINAAQRAPRPRITNPVESA</sequence>
<dbReference type="EMBL" id="CYGY02000006">
    <property type="protein sequence ID" value="SIT35739.1"/>
    <property type="molecule type" value="Genomic_DNA"/>
</dbReference>
<gene>
    <name evidence="2" type="ORF">BN2476_60014</name>
</gene>
<organism evidence="2 3">
    <name type="scientific">Paraburkholderia piptadeniae</name>
    <dbReference type="NCBI Taxonomy" id="1701573"/>
    <lineage>
        <taxon>Bacteria</taxon>
        <taxon>Pseudomonadati</taxon>
        <taxon>Pseudomonadota</taxon>
        <taxon>Betaproteobacteria</taxon>
        <taxon>Burkholderiales</taxon>
        <taxon>Burkholderiaceae</taxon>
        <taxon>Paraburkholderia</taxon>
    </lineage>
</organism>
<evidence type="ECO:0000313" key="2">
    <source>
        <dbReference type="EMBL" id="SIT35739.1"/>
    </source>
</evidence>
<keyword evidence="1" id="KW-0472">Membrane</keyword>
<accession>A0A1N7RKW6</accession>
<feature type="transmembrane region" description="Helical" evidence="1">
    <location>
        <begin position="15"/>
        <end position="37"/>
    </location>
</feature>
<keyword evidence="1" id="KW-1133">Transmembrane helix</keyword>
<evidence type="ECO:0000313" key="3">
    <source>
        <dbReference type="Proteomes" id="UP000195569"/>
    </source>
</evidence>
<comment type="caution">
    <text evidence="2">The sequence shown here is derived from an EMBL/GenBank/DDBJ whole genome shotgun (WGS) entry which is preliminary data.</text>
</comment>
<evidence type="ECO:0000256" key="1">
    <source>
        <dbReference type="SAM" id="Phobius"/>
    </source>
</evidence>